<evidence type="ECO:0000256" key="6">
    <source>
        <dbReference type="ARBA" id="ARBA00013081"/>
    </source>
</evidence>
<evidence type="ECO:0000313" key="27">
    <source>
        <dbReference type="Proteomes" id="UP001187343"/>
    </source>
</evidence>
<dbReference type="FunFam" id="2.60.40.10:FF:001039">
    <property type="entry name" value="laforin isoform X1"/>
    <property type="match status" value="1"/>
</dbReference>
<dbReference type="InterPro" id="IPR020422">
    <property type="entry name" value="TYR_PHOSPHATASE_DUAL_dom"/>
</dbReference>
<evidence type="ECO:0000313" key="26">
    <source>
        <dbReference type="EMBL" id="KAK2885924.1"/>
    </source>
</evidence>
<evidence type="ECO:0000256" key="5">
    <source>
        <dbReference type="ARBA" id="ARBA00013064"/>
    </source>
</evidence>
<evidence type="ECO:0000259" key="25">
    <source>
        <dbReference type="PROSITE" id="PS51166"/>
    </source>
</evidence>
<dbReference type="AlphaFoldDB" id="A0AA88PGJ4"/>
<comment type="similarity">
    <text evidence="4">Belongs to the protein-tyrosine phosphatase family.</text>
</comment>
<comment type="catalytic activity">
    <reaction evidence="18">
        <text>O-phospho-L-seryl-[protein] + H2O = L-seryl-[protein] + phosphate</text>
        <dbReference type="Rhea" id="RHEA:20629"/>
        <dbReference type="Rhea" id="RHEA-COMP:9863"/>
        <dbReference type="Rhea" id="RHEA-COMP:11604"/>
        <dbReference type="ChEBI" id="CHEBI:15377"/>
        <dbReference type="ChEBI" id="CHEBI:29999"/>
        <dbReference type="ChEBI" id="CHEBI:43474"/>
        <dbReference type="ChEBI" id="CHEBI:83421"/>
        <dbReference type="EC" id="3.1.3.16"/>
    </reaction>
</comment>
<evidence type="ECO:0000256" key="20">
    <source>
        <dbReference type="ARBA" id="ARBA00072874"/>
    </source>
</evidence>
<dbReference type="GO" id="GO:0042802">
    <property type="term" value="F:identical protein binding"/>
    <property type="evidence" value="ECO:0007669"/>
    <property type="project" value="UniProtKB-ARBA"/>
</dbReference>
<evidence type="ECO:0000256" key="4">
    <source>
        <dbReference type="ARBA" id="ARBA00009580"/>
    </source>
</evidence>
<keyword evidence="16" id="KW-0472">Membrane</keyword>
<dbReference type="EC" id="3.1.3.48" evidence="5"/>
<evidence type="ECO:0000256" key="11">
    <source>
        <dbReference type="ARBA" id="ARBA00022801"/>
    </source>
</evidence>
<dbReference type="InterPro" id="IPR034831">
    <property type="entry name" value="CBM20_laforin"/>
</dbReference>
<dbReference type="GO" id="GO:2001070">
    <property type="term" value="F:starch binding"/>
    <property type="evidence" value="ECO:0007669"/>
    <property type="project" value="InterPro"/>
</dbReference>
<keyword evidence="14" id="KW-0904">Protein phosphatase</keyword>
<dbReference type="PROSITE" id="PS50056">
    <property type="entry name" value="TYR_PHOSPHATASE_2"/>
    <property type="match status" value="1"/>
</dbReference>
<feature type="domain" description="CBM20" evidence="25">
    <location>
        <begin position="1"/>
        <end position="114"/>
    </location>
</feature>
<reference evidence="26" key="1">
    <citation type="submission" date="2023-08" db="EMBL/GenBank/DDBJ databases">
        <title>Chromosome-level Genome Assembly of mud carp (Cirrhinus molitorella).</title>
        <authorList>
            <person name="Liu H."/>
        </authorList>
    </citation>
    <scope>NUCLEOTIDE SEQUENCE</scope>
    <source>
        <strain evidence="26">Prfri</strain>
        <tissue evidence="26">Muscle</tissue>
    </source>
</reference>
<gene>
    <name evidence="26" type="ORF">Q8A67_016761</name>
</gene>
<keyword evidence="9" id="KW-0597">Phosphoprotein</keyword>
<dbReference type="GO" id="GO:0006796">
    <property type="term" value="P:phosphate-containing compound metabolic process"/>
    <property type="evidence" value="ECO:0007669"/>
    <property type="project" value="UniProtKB-ARBA"/>
</dbReference>
<evidence type="ECO:0000256" key="12">
    <source>
        <dbReference type="ARBA" id="ARBA00022824"/>
    </source>
</evidence>
<dbReference type="InterPro" id="IPR002044">
    <property type="entry name" value="CBM20"/>
</dbReference>
<dbReference type="Gene3D" id="3.90.190.10">
    <property type="entry name" value="Protein tyrosine phosphatase superfamily"/>
    <property type="match status" value="1"/>
</dbReference>
<keyword evidence="7" id="KW-1003">Cell membrane</keyword>
<dbReference type="CDD" id="cd05806">
    <property type="entry name" value="CBM20_laforin"/>
    <property type="match status" value="1"/>
</dbReference>
<dbReference type="SUPFAM" id="SSF52799">
    <property type="entry name" value="(Phosphotyrosine protein) phosphatases II"/>
    <property type="match status" value="1"/>
</dbReference>
<dbReference type="EC" id="3.1.3.16" evidence="6"/>
<dbReference type="InterPro" id="IPR042942">
    <property type="entry name" value="Laforin"/>
</dbReference>
<evidence type="ECO:0000256" key="16">
    <source>
        <dbReference type="ARBA" id="ARBA00023136"/>
    </source>
</evidence>
<dbReference type="GO" id="GO:0006914">
    <property type="term" value="P:autophagy"/>
    <property type="evidence" value="ECO:0007669"/>
    <property type="project" value="UniProtKB-KW"/>
</dbReference>
<evidence type="ECO:0000256" key="19">
    <source>
        <dbReference type="ARBA" id="ARBA00048336"/>
    </source>
</evidence>
<evidence type="ECO:0000256" key="2">
    <source>
        <dbReference type="ARBA" id="ARBA00004397"/>
    </source>
</evidence>
<dbReference type="Pfam" id="PF00782">
    <property type="entry name" value="DSPc"/>
    <property type="match status" value="1"/>
</dbReference>
<organism evidence="26 27">
    <name type="scientific">Cirrhinus molitorella</name>
    <name type="common">mud carp</name>
    <dbReference type="NCBI Taxonomy" id="172907"/>
    <lineage>
        <taxon>Eukaryota</taxon>
        <taxon>Metazoa</taxon>
        <taxon>Chordata</taxon>
        <taxon>Craniata</taxon>
        <taxon>Vertebrata</taxon>
        <taxon>Euteleostomi</taxon>
        <taxon>Actinopterygii</taxon>
        <taxon>Neopterygii</taxon>
        <taxon>Teleostei</taxon>
        <taxon>Ostariophysi</taxon>
        <taxon>Cypriniformes</taxon>
        <taxon>Cyprinidae</taxon>
        <taxon>Labeoninae</taxon>
        <taxon>Labeonini</taxon>
        <taxon>Cirrhinus</taxon>
    </lineage>
</organism>
<dbReference type="EMBL" id="JAUYZG010000016">
    <property type="protein sequence ID" value="KAK2885924.1"/>
    <property type="molecule type" value="Genomic_DNA"/>
</dbReference>
<evidence type="ECO:0000256" key="21">
    <source>
        <dbReference type="ARBA" id="ARBA00079550"/>
    </source>
</evidence>
<dbReference type="InterPro" id="IPR029021">
    <property type="entry name" value="Prot-tyrosine_phosphatase-like"/>
</dbReference>
<evidence type="ECO:0000256" key="17">
    <source>
        <dbReference type="ARBA" id="ARBA00023277"/>
    </source>
</evidence>
<keyword evidence="8" id="KW-0963">Cytoplasm</keyword>
<dbReference type="SUPFAM" id="SSF49452">
    <property type="entry name" value="Starch-binding domain-like"/>
    <property type="match status" value="1"/>
</dbReference>
<dbReference type="Proteomes" id="UP001187343">
    <property type="component" value="Unassembled WGS sequence"/>
</dbReference>
<keyword evidence="11" id="KW-0378">Hydrolase</keyword>
<dbReference type="GO" id="GO:0005978">
    <property type="term" value="P:glycogen biosynthetic process"/>
    <property type="evidence" value="ECO:0007669"/>
    <property type="project" value="UniProtKB-ARBA"/>
</dbReference>
<dbReference type="PANTHER" id="PTHR46864">
    <property type="entry name" value="LAFORIN"/>
    <property type="match status" value="1"/>
</dbReference>
<keyword evidence="17" id="KW-0119">Carbohydrate metabolism</keyword>
<dbReference type="GO" id="GO:0098554">
    <property type="term" value="C:cytoplasmic side of endoplasmic reticulum membrane"/>
    <property type="evidence" value="ECO:0007669"/>
    <property type="project" value="UniProtKB-ARBA"/>
</dbReference>
<dbReference type="PANTHER" id="PTHR46864:SF1">
    <property type="entry name" value="LAFORIN"/>
    <property type="match status" value="1"/>
</dbReference>
<evidence type="ECO:0000256" key="1">
    <source>
        <dbReference type="ARBA" id="ARBA00004236"/>
    </source>
</evidence>
<dbReference type="PROSITE" id="PS00383">
    <property type="entry name" value="TYR_PHOSPHATASE_1"/>
    <property type="match status" value="1"/>
</dbReference>
<evidence type="ECO:0000256" key="15">
    <source>
        <dbReference type="ARBA" id="ARBA00023006"/>
    </source>
</evidence>
<evidence type="ECO:0000256" key="10">
    <source>
        <dbReference type="ARBA" id="ARBA00022600"/>
    </source>
</evidence>
<dbReference type="InterPro" id="IPR000387">
    <property type="entry name" value="Tyr_Pase_dom"/>
</dbReference>
<evidence type="ECO:0000256" key="8">
    <source>
        <dbReference type="ARBA" id="ARBA00022490"/>
    </source>
</evidence>
<proteinExistence type="inferred from homology"/>
<keyword evidence="12" id="KW-0256">Endoplasmic reticulum</keyword>
<evidence type="ECO:0000256" key="13">
    <source>
        <dbReference type="ARBA" id="ARBA00022843"/>
    </source>
</evidence>
<keyword evidence="10" id="KW-0321">Glycogen metabolism</keyword>
<dbReference type="GO" id="GO:0004725">
    <property type="term" value="F:protein tyrosine phosphatase activity"/>
    <property type="evidence" value="ECO:0007669"/>
    <property type="project" value="UniProtKB-EC"/>
</dbReference>
<dbReference type="GO" id="GO:0005634">
    <property type="term" value="C:nucleus"/>
    <property type="evidence" value="ECO:0007669"/>
    <property type="project" value="TreeGrafter"/>
</dbReference>
<dbReference type="InterPro" id="IPR016130">
    <property type="entry name" value="Tyr_Pase_AS"/>
</dbReference>
<dbReference type="Gene3D" id="2.60.40.10">
    <property type="entry name" value="Immunoglobulins"/>
    <property type="match status" value="1"/>
</dbReference>
<dbReference type="InterPro" id="IPR013783">
    <property type="entry name" value="Ig-like_fold"/>
</dbReference>
<feature type="domain" description="Tyrosine-protein phosphatase" evidence="23">
    <location>
        <begin position="139"/>
        <end position="307"/>
    </location>
</feature>
<sequence>MVVFRFGVILTPECLDIEVFVLGSRPEMGHWDPNRAVKMNPSRSVLSTCEPCLWIGDVRLSEPYTDKLWFKFIKRVDGNYIWEGNGPHHDRHCVYDDSNMVDGVYCHPIGHWIEETGHTDEMKHTTNFYFSIAGQQAIHFSQVLPRVWLGSCPRRVEHVTLKLKQELGVTAVMNFQTEWDVINNSHGCRRDLSQPMTPETMTHLYKDCGLSYIWIPTPDMSTEGRIQMLPQAVFLLYGLLENGHTVYVHCNAGVGRSTAAVCGLLMYVLGWTLRKVQYYLTARRAAVYIDEEALLDRGKHRVRTGSRLRQTGSPTEVYDLKTSRRVTEMHVHSGGCSGGAGSGGSSGGAYRALGPLVQGTALLATLRDLDSSEQGSVLLAVTRELGSGVMALLAEGSGSVAILARHSGLVAVSAVDSDVAAISAGNLYVTAFSAGGSEVTACSDGRSNVVAFLAKESDVALWARELDVAFSAGKSDMASLVGEVSVAFLVGRTTVT</sequence>
<dbReference type="Pfam" id="PF00686">
    <property type="entry name" value="CBM_20"/>
    <property type="match status" value="1"/>
</dbReference>
<dbReference type="InterPro" id="IPR013784">
    <property type="entry name" value="Carb-bd-like_fold"/>
</dbReference>
<evidence type="ECO:0000256" key="9">
    <source>
        <dbReference type="ARBA" id="ARBA00022553"/>
    </source>
</evidence>
<dbReference type="GO" id="GO:0005829">
    <property type="term" value="C:cytosol"/>
    <property type="evidence" value="ECO:0007669"/>
    <property type="project" value="UniProtKB-ARBA"/>
</dbReference>
<dbReference type="PROSITE" id="PS50054">
    <property type="entry name" value="TYR_PHOSPHATASE_DUAL"/>
    <property type="match status" value="1"/>
</dbReference>
<evidence type="ECO:0000256" key="22">
    <source>
        <dbReference type="ARBA" id="ARBA00079627"/>
    </source>
</evidence>
<dbReference type="SMART" id="SM01065">
    <property type="entry name" value="CBM_2"/>
    <property type="match status" value="1"/>
</dbReference>
<comment type="subcellular location">
    <subcellularLocation>
        <location evidence="1">Cell membrane</location>
    </subcellularLocation>
    <subcellularLocation>
        <location evidence="3">Cytoplasm</location>
    </subcellularLocation>
    <subcellularLocation>
        <location evidence="2">Endoplasmic reticulum membrane</location>
        <topology evidence="2">Peripheral membrane protein</topology>
        <orientation evidence="2">Cytoplasmic side</orientation>
    </subcellularLocation>
</comment>
<dbReference type="InterPro" id="IPR000340">
    <property type="entry name" value="Dual-sp_phosphatase_cat-dom"/>
</dbReference>
<keyword evidence="15" id="KW-0072">Autophagy</keyword>
<keyword evidence="13" id="KW-0832">Ubl conjugation</keyword>
<comment type="catalytic activity">
    <reaction evidence="19">
        <text>O-phospho-L-threonyl-[protein] + H2O = L-threonyl-[protein] + phosphate</text>
        <dbReference type="Rhea" id="RHEA:47004"/>
        <dbReference type="Rhea" id="RHEA-COMP:11060"/>
        <dbReference type="Rhea" id="RHEA-COMP:11605"/>
        <dbReference type="ChEBI" id="CHEBI:15377"/>
        <dbReference type="ChEBI" id="CHEBI:30013"/>
        <dbReference type="ChEBI" id="CHEBI:43474"/>
        <dbReference type="ChEBI" id="CHEBI:61977"/>
        <dbReference type="EC" id="3.1.3.16"/>
    </reaction>
</comment>
<dbReference type="GO" id="GO:0009892">
    <property type="term" value="P:negative regulation of metabolic process"/>
    <property type="evidence" value="ECO:0007669"/>
    <property type="project" value="UniProtKB-ARBA"/>
</dbReference>
<feature type="domain" description="Tyrosine specific protein phosphatases" evidence="24">
    <location>
        <begin position="227"/>
        <end position="295"/>
    </location>
</feature>
<dbReference type="GO" id="GO:0004722">
    <property type="term" value="F:protein serine/threonine phosphatase activity"/>
    <property type="evidence" value="ECO:0007669"/>
    <property type="project" value="UniProtKB-EC"/>
</dbReference>
<accession>A0AA88PGJ4</accession>
<protein>
    <recommendedName>
        <fullName evidence="20">Laforin</fullName>
        <ecNumber evidence="6">3.1.3.16</ecNumber>
        <ecNumber evidence="5">3.1.3.48</ecNumber>
    </recommendedName>
    <alternativeName>
        <fullName evidence="22">Glucan phosphatase</fullName>
    </alternativeName>
    <alternativeName>
        <fullName evidence="21">Lafora PTPase</fullName>
    </alternativeName>
</protein>
<dbReference type="SMART" id="SM00195">
    <property type="entry name" value="DSPc"/>
    <property type="match status" value="1"/>
</dbReference>
<name>A0AA88PGJ4_9TELE</name>
<dbReference type="GO" id="GO:0005886">
    <property type="term" value="C:plasma membrane"/>
    <property type="evidence" value="ECO:0007669"/>
    <property type="project" value="UniProtKB-SubCell"/>
</dbReference>
<dbReference type="FunFam" id="3.90.190.10:FF:000054">
    <property type="entry name" value="laforin isoform X1"/>
    <property type="match status" value="1"/>
</dbReference>
<dbReference type="GO" id="GO:0019203">
    <property type="term" value="F:carbohydrate phosphatase activity"/>
    <property type="evidence" value="ECO:0007669"/>
    <property type="project" value="InterPro"/>
</dbReference>
<evidence type="ECO:0000259" key="24">
    <source>
        <dbReference type="PROSITE" id="PS50056"/>
    </source>
</evidence>
<comment type="caution">
    <text evidence="26">The sequence shown here is derived from an EMBL/GenBank/DDBJ whole genome shotgun (WGS) entry which is preliminary data.</text>
</comment>
<evidence type="ECO:0000256" key="7">
    <source>
        <dbReference type="ARBA" id="ARBA00022475"/>
    </source>
</evidence>
<evidence type="ECO:0000256" key="14">
    <source>
        <dbReference type="ARBA" id="ARBA00022912"/>
    </source>
</evidence>
<evidence type="ECO:0000256" key="3">
    <source>
        <dbReference type="ARBA" id="ARBA00004496"/>
    </source>
</evidence>
<evidence type="ECO:0000256" key="18">
    <source>
        <dbReference type="ARBA" id="ARBA00047761"/>
    </source>
</evidence>
<keyword evidence="27" id="KW-1185">Reference proteome</keyword>
<dbReference type="CDD" id="cd14526">
    <property type="entry name" value="DSP_laforin-like"/>
    <property type="match status" value="1"/>
</dbReference>
<dbReference type="PROSITE" id="PS51166">
    <property type="entry name" value="CBM20"/>
    <property type="match status" value="1"/>
</dbReference>
<dbReference type="InterPro" id="IPR045204">
    <property type="entry name" value="DSP_laforin-like"/>
</dbReference>
<evidence type="ECO:0000259" key="23">
    <source>
        <dbReference type="PROSITE" id="PS50054"/>
    </source>
</evidence>